<keyword evidence="2" id="KW-1185">Reference proteome</keyword>
<gene>
    <name evidence="1" type="ORF">LOK49_LG06G02030</name>
</gene>
<reference evidence="1 2" key="1">
    <citation type="journal article" date="2022" name="Plant J.">
        <title>Chromosome-level genome of Camellia lanceoleosa provides a valuable resource for understanding genome evolution and self-incompatibility.</title>
        <authorList>
            <person name="Gong W."/>
            <person name="Xiao S."/>
            <person name="Wang L."/>
            <person name="Liao Z."/>
            <person name="Chang Y."/>
            <person name="Mo W."/>
            <person name="Hu G."/>
            <person name="Li W."/>
            <person name="Zhao G."/>
            <person name="Zhu H."/>
            <person name="Hu X."/>
            <person name="Ji K."/>
            <person name="Xiang X."/>
            <person name="Song Q."/>
            <person name="Yuan D."/>
            <person name="Jin S."/>
            <person name="Zhang L."/>
        </authorList>
    </citation>
    <scope>NUCLEOTIDE SEQUENCE [LARGE SCALE GENOMIC DNA]</scope>
    <source>
        <strain evidence="1">SQ_2022a</strain>
    </source>
</reference>
<proteinExistence type="predicted"/>
<organism evidence="1 2">
    <name type="scientific">Camellia lanceoleosa</name>
    <dbReference type="NCBI Taxonomy" id="1840588"/>
    <lineage>
        <taxon>Eukaryota</taxon>
        <taxon>Viridiplantae</taxon>
        <taxon>Streptophyta</taxon>
        <taxon>Embryophyta</taxon>
        <taxon>Tracheophyta</taxon>
        <taxon>Spermatophyta</taxon>
        <taxon>Magnoliopsida</taxon>
        <taxon>eudicotyledons</taxon>
        <taxon>Gunneridae</taxon>
        <taxon>Pentapetalae</taxon>
        <taxon>asterids</taxon>
        <taxon>Ericales</taxon>
        <taxon>Theaceae</taxon>
        <taxon>Camellia</taxon>
    </lineage>
</organism>
<protein>
    <submittedName>
        <fullName evidence="1">Malonate--CoA ligase</fullName>
    </submittedName>
</protein>
<name>A0ACC0HBE0_9ERIC</name>
<dbReference type="Proteomes" id="UP001060215">
    <property type="component" value="Chromosome 5"/>
</dbReference>
<evidence type="ECO:0000313" key="2">
    <source>
        <dbReference type="Proteomes" id="UP001060215"/>
    </source>
</evidence>
<comment type="caution">
    <text evidence="1">The sequence shown here is derived from an EMBL/GenBank/DDBJ whole genome shotgun (WGS) entry which is preliminary data.</text>
</comment>
<keyword evidence="1" id="KW-0436">Ligase</keyword>
<sequence length="120" mass="13907">MVEFIPKFSVRAIWQRWRESYPKDGTKVDDAIIVFTGVPTMYPRLIQGYEAMDPELQEASASAASKLRLVMSLYEDLVVASVLAKHEWLWPRPLGQELVNRFGQQKMFNYCACFSLYCSF</sequence>
<dbReference type="EMBL" id="CM045762">
    <property type="protein sequence ID" value="KAI8009822.1"/>
    <property type="molecule type" value="Genomic_DNA"/>
</dbReference>
<accession>A0ACC0HBE0</accession>
<evidence type="ECO:0000313" key="1">
    <source>
        <dbReference type="EMBL" id="KAI8009822.1"/>
    </source>
</evidence>